<dbReference type="InterPro" id="IPR001279">
    <property type="entry name" value="Metallo-B-lactamas"/>
</dbReference>
<keyword evidence="5" id="KW-1185">Reference proteome</keyword>
<dbReference type="SUPFAM" id="SSF56281">
    <property type="entry name" value="Metallo-hydrolase/oxidoreductase"/>
    <property type="match status" value="1"/>
</dbReference>
<keyword evidence="2" id="KW-0732">Signal</keyword>
<proteinExistence type="inferred from homology"/>
<dbReference type="RefSeq" id="WP_078923714.1">
    <property type="nucleotide sequence ID" value="NZ_FUYB01000020.1"/>
</dbReference>
<evidence type="ECO:0000313" key="5">
    <source>
        <dbReference type="Proteomes" id="UP000190460"/>
    </source>
</evidence>
<name>A0A1T4XP90_9GAMM</name>
<dbReference type="InterPro" id="IPR036866">
    <property type="entry name" value="RibonucZ/Hydroxyglut_hydro"/>
</dbReference>
<dbReference type="OrthoDB" id="420651at2"/>
<dbReference type="EMBL" id="FUYB01000020">
    <property type="protein sequence ID" value="SKA91379.1"/>
    <property type="molecule type" value="Genomic_DNA"/>
</dbReference>
<sequence length="313" mass="34624">MMKPWKFVTLSCASWCWFCTSLAYAFEPSVQKITDTVYAIVGEIDQRSAENQGLNNTTGFIITKAGVVLVGSGATAGSAKMLETAVKQVTAQPIIQVLNIGVQDHHWMGNHYFLAQNIPVSALAKTIENQKQQTNANRLRLSNALGIQPDALKVEYASETFAGEEKTLEIGGVELSLRYLGDAHFPGDAVLWLPKEKIVLTGDLVFNDRMLGILPEISKLKDWQLSFKKLAELTPEQVIPGHGYPSNWATAQKNTGDYLDWLVQNVGKSLEDMEDLGDAVKRLSADQTFSFLQLAEDLHGKNIHQAYLQLESQ</sequence>
<dbReference type="CDD" id="cd16282">
    <property type="entry name" value="metallo-hydrolase-like_MBL-fold"/>
    <property type="match status" value="1"/>
</dbReference>
<feature type="domain" description="Metallo-beta-lactamase" evidence="3">
    <location>
        <begin position="55"/>
        <end position="242"/>
    </location>
</feature>
<dbReference type="AlphaFoldDB" id="A0A1T4XP90"/>
<accession>A0A1T4XP90</accession>
<evidence type="ECO:0000256" key="1">
    <source>
        <dbReference type="ARBA" id="ARBA00005250"/>
    </source>
</evidence>
<feature type="signal peptide" evidence="2">
    <location>
        <begin position="1"/>
        <end position="25"/>
    </location>
</feature>
<dbReference type="PANTHER" id="PTHR42951">
    <property type="entry name" value="METALLO-BETA-LACTAMASE DOMAIN-CONTAINING"/>
    <property type="match status" value="1"/>
</dbReference>
<organism evidence="4 5">
    <name type="scientific">Thiothrix eikelboomii</name>
    <dbReference type="NCBI Taxonomy" id="92487"/>
    <lineage>
        <taxon>Bacteria</taxon>
        <taxon>Pseudomonadati</taxon>
        <taxon>Pseudomonadota</taxon>
        <taxon>Gammaproteobacteria</taxon>
        <taxon>Thiotrichales</taxon>
        <taxon>Thiotrichaceae</taxon>
        <taxon>Thiothrix</taxon>
    </lineage>
</organism>
<evidence type="ECO:0000313" key="4">
    <source>
        <dbReference type="EMBL" id="SKA91379.1"/>
    </source>
</evidence>
<dbReference type="SMART" id="SM00849">
    <property type="entry name" value="Lactamase_B"/>
    <property type="match status" value="1"/>
</dbReference>
<comment type="similarity">
    <text evidence="1">Belongs to the metallo-beta-lactamase superfamily. Class-B beta-lactamase family.</text>
</comment>
<evidence type="ECO:0000259" key="3">
    <source>
        <dbReference type="SMART" id="SM00849"/>
    </source>
</evidence>
<protein>
    <submittedName>
        <fullName evidence="4">Glyoxylase, beta-lactamase superfamily II</fullName>
    </submittedName>
</protein>
<gene>
    <name evidence="4" type="ORF">SAMN02745130_03274</name>
</gene>
<dbReference type="InterPro" id="IPR050855">
    <property type="entry name" value="NDM-1-like"/>
</dbReference>
<dbReference type="Proteomes" id="UP000190460">
    <property type="component" value="Unassembled WGS sequence"/>
</dbReference>
<dbReference type="Pfam" id="PF00753">
    <property type="entry name" value="Lactamase_B"/>
    <property type="match status" value="1"/>
</dbReference>
<dbReference type="PANTHER" id="PTHR42951:SF4">
    <property type="entry name" value="ACYL-COENZYME A THIOESTERASE MBLAC2"/>
    <property type="match status" value="1"/>
</dbReference>
<dbReference type="Gene3D" id="3.60.15.10">
    <property type="entry name" value="Ribonuclease Z/Hydroxyacylglutathione hydrolase-like"/>
    <property type="match status" value="1"/>
</dbReference>
<dbReference type="GO" id="GO:0017001">
    <property type="term" value="P:antibiotic catabolic process"/>
    <property type="evidence" value="ECO:0007669"/>
    <property type="project" value="UniProtKB-ARBA"/>
</dbReference>
<dbReference type="STRING" id="92487.SAMN02745130_03274"/>
<evidence type="ECO:0000256" key="2">
    <source>
        <dbReference type="SAM" id="SignalP"/>
    </source>
</evidence>
<reference evidence="4 5" key="1">
    <citation type="submission" date="2017-02" db="EMBL/GenBank/DDBJ databases">
        <authorList>
            <person name="Peterson S.W."/>
        </authorList>
    </citation>
    <scope>NUCLEOTIDE SEQUENCE [LARGE SCALE GENOMIC DNA]</scope>
    <source>
        <strain evidence="4 5">ATCC 49788</strain>
    </source>
</reference>
<feature type="chain" id="PRO_5012007128" evidence="2">
    <location>
        <begin position="26"/>
        <end position="313"/>
    </location>
</feature>